<feature type="region of interest" description="Disordered" evidence="1">
    <location>
        <begin position="121"/>
        <end position="147"/>
    </location>
</feature>
<evidence type="ECO:0000313" key="3">
    <source>
        <dbReference type="Proteomes" id="UP000748025"/>
    </source>
</evidence>
<reference evidence="2" key="1">
    <citation type="journal article" date="2020" name="bioRxiv">
        <title>Whole genome comparisons of ergot fungi reveals the divergence and evolution of species within the genus Claviceps are the result of varying mechanisms driving genome evolution and host range expansion.</title>
        <authorList>
            <person name="Wyka S.A."/>
            <person name="Mondo S.J."/>
            <person name="Liu M."/>
            <person name="Dettman J."/>
            <person name="Nalam V."/>
            <person name="Broders K.D."/>
        </authorList>
    </citation>
    <scope>NUCLEOTIDE SEQUENCE</scope>
    <source>
        <strain evidence="2">CCC 602</strain>
    </source>
</reference>
<protein>
    <submittedName>
        <fullName evidence="2">Uncharacterized protein</fullName>
    </submittedName>
</protein>
<gene>
    <name evidence="2" type="ORF">E4U43_003935</name>
</gene>
<dbReference type="AlphaFoldDB" id="A0A9P7SXC9"/>
<accession>A0A9P7SXC9</accession>
<evidence type="ECO:0000313" key="2">
    <source>
        <dbReference type="EMBL" id="KAG5991785.1"/>
    </source>
</evidence>
<keyword evidence="3" id="KW-1185">Reference proteome</keyword>
<sequence length="147" mass="15733">MADPKLFCQEGPSAPSARRSKRPHLVEQTAGWRLASGVWPVAVWSCGPLGRVSPPPPVHWPRLYQQAANCQAEVPAVLDPWRSREDTTVTSLLKELALPCPAPAAEDVKSVSCLSPSALAGADKHVEPGSNSNAVIRAKAEGRRGNR</sequence>
<dbReference type="Proteomes" id="UP000748025">
    <property type="component" value="Unassembled WGS sequence"/>
</dbReference>
<name>A0A9P7SXC9_9HYPO</name>
<proteinExistence type="predicted"/>
<feature type="compositionally biased region" description="Basic and acidic residues" evidence="1">
    <location>
        <begin position="138"/>
        <end position="147"/>
    </location>
</feature>
<dbReference type="EMBL" id="SRPW01002587">
    <property type="protein sequence ID" value="KAG5991785.1"/>
    <property type="molecule type" value="Genomic_DNA"/>
</dbReference>
<comment type="caution">
    <text evidence="2">The sequence shown here is derived from an EMBL/GenBank/DDBJ whole genome shotgun (WGS) entry which is preliminary data.</text>
</comment>
<feature type="region of interest" description="Disordered" evidence="1">
    <location>
        <begin position="1"/>
        <end position="22"/>
    </location>
</feature>
<evidence type="ECO:0000256" key="1">
    <source>
        <dbReference type="SAM" id="MobiDB-lite"/>
    </source>
</evidence>
<organism evidence="2 3">
    <name type="scientific">Claviceps pusilla</name>
    <dbReference type="NCBI Taxonomy" id="123648"/>
    <lineage>
        <taxon>Eukaryota</taxon>
        <taxon>Fungi</taxon>
        <taxon>Dikarya</taxon>
        <taxon>Ascomycota</taxon>
        <taxon>Pezizomycotina</taxon>
        <taxon>Sordariomycetes</taxon>
        <taxon>Hypocreomycetidae</taxon>
        <taxon>Hypocreales</taxon>
        <taxon>Clavicipitaceae</taxon>
        <taxon>Claviceps</taxon>
    </lineage>
</organism>